<feature type="domain" description="WCX" evidence="2">
    <location>
        <begin position="253"/>
        <end position="325"/>
    </location>
</feature>
<dbReference type="Pfam" id="PF13280">
    <property type="entry name" value="WYL"/>
    <property type="match status" value="1"/>
</dbReference>
<evidence type="ECO:0000313" key="4">
    <source>
        <dbReference type="Proteomes" id="UP000675163"/>
    </source>
</evidence>
<reference evidence="3" key="1">
    <citation type="submission" date="2021-02" db="EMBL/GenBank/DDBJ databases">
        <title>Sequencing the genomes of 1000 actinobacteria strains.</title>
        <authorList>
            <person name="Klenk H.-P."/>
        </authorList>
    </citation>
    <scope>NUCLEOTIDE SEQUENCE</scope>
    <source>
        <strain evidence="3">DSM 22850</strain>
    </source>
</reference>
<comment type="caution">
    <text evidence="3">The sequence shown here is derived from an EMBL/GenBank/DDBJ whole genome shotgun (WGS) entry which is preliminary data.</text>
</comment>
<dbReference type="PANTHER" id="PTHR34580">
    <property type="match status" value="1"/>
</dbReference>
<feature type="domain" description="WYL" evidence="1">
    <location>
        <begin position="159"/>
        <end position="223"/>
    </location>
</feature>
<name>A0A940SZY4_9MICO</name>
<dbReference type="InterPro" id="IPR057727">
    <property type="entry name" value="WCX_dom"/>
</dbReference>
<sequence length="342" mass="37731">MEARSRVPSEQRLFSLVLALVVSSKGATKRDLLRSVFGYADRYEVGGENAALDRQFERDKEQLRALGIQVETRDSPLEPGNNQLTRYRISKDLLQFPADLRFDEQELTLLRLAAIAWSDGSMSEDSRHAVLKLEALGSGLDVRHLGVAPKLGPVEAGATQLQRAIDAGRIVGFEYTNPDRDAPLPRRIAPLALHRAQGRWHLIGWDLERDAGRVFLLARITSAVRIERTPFDETLRNRAPAVIAELTKLADHQRAVLRVRSGSVAEARFTPYAHRAAAAAGVDRDVEVPYLDAHVLAAQLVEYGPDVAVVSPAALSDLVVAALRDIHALHAPQHPDDAEDVR</sequence>
<dbReference type="RefSeq" id="WP_209704400.1">
    <property type="nucleotide sequence ID" value="NZ_JAFIDA010000001.1"/>
</dbReference>
<dbReference type="Pfam" id="PF25583">
    <property type="entry name" value="WCX"/>
    <property type="match status" value="1"/>
</dbReference>
<dbReference type="AlphaFoldDB" id="A0A940SZY4"/>
<keyword evidence="3" id="KW-0647">Proteasome</keyword>
<protein>
    <submittedName>
        <fullName evidence="3">Proteasome accessory factor B</fullName>
    </submittedName>
</protein>
<evidence type="ECO:0000259" key="1">
    <source>
        <dbReference type="Pfam" id="PF13280"/>
    </source>
</evidence>
<dbReference type="InterPro" id="IPR051534">
    <property type="entry name" value="CBASS_pafABC_assoc_protein"/>
</dbReference>
<evidence type="ECO:0000313" key="3">
    <source>
        <dbReference type="EMBL" id="MBP1325365.1"/>
    </source>
</evidence>
<dbReference type="PROSITE" id="PS52050">
    <property type="entry name" value="WYL"/>
    <property type="match status" value="1"/>
</dbReference>
<proteinExistence type="predicted"/>
<accession>A0A940SZY4</accession>
<dbReference type="PANTHER" id="PTHR34580:SF3">
    <property type="entry name" value="PROTEIN PAFB"/>
    <property type="match status" value="1"/>
</dbReference>
<dbReference type="GO" id="GO:0000502">
    <property type="term" value="C:proteasome complex"/>
    <property type="evidence" value="ECO:0007669"/>
    <property type="project" value="UniProtKB-KW"/>
</dbReference>
<keyword evidence="4" id="KW-1185">Reference proteome</keyword>
<dbReference type="EMBL" id="JAFIDA010000001">
    <property type="protein sequence ID" value="MBP1325365.1"/>
    <property type="molecule type" value="Genomic_DNA"/>
</dbReference>
<dbReference type="InterPro" id="IPR026881">
    <property type="entry name" value="WYL_dom"/>
</dbReference>
<organism evidence="3 4">
    <name type="scientific">Leucobacter exalbidus</name>
    <dbReference type="NCBI Taxonomy" id="662960"/>
    <lineage>
        <taxon>Bacteria</taxon>
        <taxon>Bacillati</taxon>
        <taxon>Actinomycetota</taxon>
        <taxon>Actinomycetes</taxon>
        <taxon>Micrococcales</taxon>
        <taxon>Microbacteriaceae</taxon>
        <taxon>Leucobacter</taxon>
    </lineage>
</organism>
<dbReference type="Proteomes" id="UP000675163">
    <property type="component" value="Unassembled WGS sequence"/>
</dbReference>
<evidence type="ECO:0000259" key="2">
    <source>
        <dbReference type="Pfam" id="PF25583"/>
    </source>
</evidence>
<gene>
    <name evidence="3" type="ORF">JOF28_000597</name>
</gene>